<proteinExistence type="predicted"/>
<keyword evidence="1" id="KW-1133">Transmembrane helix</keyword>
<evidence type="ECO:0000313" key="2">
    <source>
        <dbReference type="EMBL" id="MBN8743253.1"/>
    </source>
</evidence>
<evidence type="ECO:0000313" key="3">
    <source>
        <dbReference type="Proteomes" id="UP000664800"/>
    </source>
</evidence>
<protein>
    <recommendedName>
        <fullName evidence="4">Tfp pilus assembly protein PilX</fullName>
    </recommendedName>
</protein>
<sequence length="205" mass="21556">MAALTPNLTRRDEGGYVLLLTLITLVVLLFGVLFTMRGTLLQGVMTGNTVQRQKDVQAGDMALRQVQQALIATVQGSGNQVLDIAASGQPWFYTPTASSTTPAGAVPGATGPYANFWTICSADKQCAPLSSVVSVLNPPPPPINDASGQPYRVLVSVWPTNLPTNAYSCGTTGYTASYYAVFLHIAEASGSTAINTQSVIKLCTI</sequence>
<gene>
    <name evidence="2" type="ORF">J0I24_03000</name>
</gene>
<dbReference type="EMBL" id="JAFKMR010000011">
    <property type="protein sequence ID" value="MBN8743253.1"/>
    <property type="molecule type" value="Genomic_DNA"/>
</dbReference>
<reference evidence="2" key="1">
    <citation type="submission" date="2021-02" db="EMBL/GenBank/DDBJ databases">
        <title>Thiocyanate and organic carbon inputs drive convergent selection for specific autotrophic Afipia and Thiobacillus strains within complex microbiomes.</title>
        <authorList>
            <person name="Huddy R.J."/>
            <person name="Sachdeva R."/>
            <person name="Kadzinga F."/>
            <person name="Kantor R.S."/>
            <person name="Harrison S.T.L."/>
            <person name="Banfield J.F."/>
        </authorList>
    </citation>
    <scope>NUCLEOTIDE SEQUENCE</scope>
    <source>
        <strain evidence="2">SCN18_13_7_16_R3_B_64_19</strain>
    </source>
</reference>
<dbReference type="AlphaFoldDB" id="A0A8I1MTL9"/>
<organism evidence="2 3">
    <name type="scientific">Thiomonas arsenitoxydans (strain DSM 22701 / CIP 110005 / 3As)</name>
    <dbReference type="NCBI Taxonomy" id="426114"/>
    <lineage>
        <taxon>Bacteria</taxon>
        <taxon>Pseudomonadati</taxon>
        <taxon>Pseudomonadota</taxon>
        <taxon>Betaproteobacteria</taxon>
        <taxon>Burkholderiales</taxon>
        <taxon>Thiomonas</taxon>
    </lineage>
</organism>
<evidence type="ECO:0008006" key="4">
    <source>
        <dbReference type="Google" id="ProtNLM"/>
    </source>
</evidence>
<dbReference type="RefSeq" id="WP_276706292.1">
    <property type="nucleotide sequence ID" value="NZ_DAIPFP010000003.1"/>
</dbReference>
<evidence type="ECO:0000256" key="1">
    <source>
        <dbReference type="SAM" id="Phobius"/>
    </source>
</evidence>
<feature type="transmembrane region" description="Helical" evidence="1">
    <location>
        <begin position="16"/>
        <end position="36"/>
    </location>
</feature>
<comment type="caution">
    <text evidence="2">The sequence shown here is derived from an EMBL/GenBank/DDBJ whole genome shotgun (WGS) entry which is preliminary data.</text>
</comment>
<name>A0A8I1MTL9_THIA3</name>
<accession>A0A8I1MTL9</accession>
<keyword evidence="1" id="KW-0812">Transmembrane</keyword>
<keyword evidence="1" id="KW-0472">Membrane</keyword>
<dbReference type="Proteomes" id="UP000664800">
    <property type="component" value="Unassembled WGS sequence"/>
</dbReference>